<evidence type="ECO:0000313" key="1">
    <source>
        <dbReference type="EMBL" id="CCM17929.1"/>
    </source>
</evidence>
<reference evidence="1" key="1">
    <citation type="submission" date="2012-08" db="EMBL/GenBank/DDBJ databases">
        <title>Comparative genomics of metastatic and non-metastatic Leishmania guyanensis provides insights into polygenic factors involved in Leishmania RNA virus infection.</title>
        <authorList>
            <person name="Smith D."/>
            <person name="Hertz-Fowler C."/>
            <person name="Martin R."/>
            <person name="Dickens N."/>
            <person name="Fasel N."/>
            <person name="Falquet L."/>
            <person name="Beverley S."/>
            <person name="Zangger H."/>
            <person name="Calderon-Copete S."/>
            <person name="Mottram J."/>
            <person name="Xenarios I."/>
        </authorList>
    </citation>
    <scope>NUCLEOTIDE SEQUENCE</scope>
    <source>
        <strain evidence="1">MHOM/BR/75/M4147/SSU:IR2SAT-LUC</strain>
    </source>
</reference>
<gene>
    <name evidence="1" type="primary">LgM4147LRVhigh.31.01800.00290</name>
    <name evidence="1" type="ORF">BN36_3154210</name>
</gene>
<dbReference type="AlphaFoldDB" id="A0A1E1J2X3"/>
<protein>
    <submittedName>
        <fullName evidence="1">Uncharacterized protein</fullName>
    </submittedName>
</protein>
<accession>A0A1E1J2X3</accession>
<dbReference type="EMBL" id="CALQ01001434">
    <property type="protein sequence ID" value="CCM17929.1"/>
    <property type="molecule type" value="Genomic_DNA"/>
</dbReference>
<organism evidence="1">
    <name type="scientific">Leishmania guyanensis</name>
    <dbReference type="NCBI Taxonomy" id="5670"/>
    <lineage>
        <taxon>Eukaryota</taxon>
        <taxon>Discoba</taxon>
        <taxon>Euglenozoa</taxon>
        <taxon>Kinetoplastea</taxon>
        <taxon>Metakinetoplastina</taxon>
        <taxon>Trypanosomatida</taxon>
        <taxon>Trypanosomatidae</taxon>
        <taxon>Leishmaniinae</taxon>
        <taxon>Leishmania</taxon>
        <taxon>Leishmania guyanensis species complex</taxon>
    </lineage>
</organism>
<proteinExistence type="predicted"/>
<sequence>MLPRFGASPLAKWQPMNLPSACFSSRLFFVVFAVGLPLTVRRPPPPTQPFSARFEASDSLVPSLPLSFSLALSSCLPPPPPPALWALWFCFVSALLTHSRG</sequence>
<name>A0A1E1J2X3_LEIGU</name>